<keyword evidence="2" id="KW-0645">Protease</keyword>
<evidence type="ECO:0000259" key="8">
    <source>
        <dbReference type="PROSITE" id="PS51695"/>
    </source>
</evidence>
<keyword evidence="3" id="KW-0479">Metal-binding</keyword>
<keyword evidence="10" id="KW-1185">Reference proteome</keyword>
<dbReference type="InterPro" id="IPR015366">
    <property type="entry name" value="S53_propep"/>
</dbReference>
<evidence type="ECO:0000256" key="5">
    <source>
        <dbReference type="ARBA" id="ARBA00022825"/>
    </source>
</evidence>
<evidence type="ECO:0000256" key="3">
    <source>
        <dbReference type="ARBA" id="ARBA00022723"/>
    </source>
</evidence>
<evidence type="ECO:0000256" key="1">
    <source>
        <dbReference type="ARBA" id="ARBA00001913"/>
    </source>
</evidence>
<dbReference type="EMBL" id="BIFT01000001">
    <property type="protein sequence ID" value="GCE25234.1"/>
    <property type="molecule type" value="Genomic_DNA"/>
</dbReference>
<evidence type="ECO:0000256" key="4">
    <source>
        <dbReference type="ARBA" id="ARBA00022801"/>
    </source>
</evidence>
<comment type="caution">
    <text evidence="9">The sequence shown here is derived from an EMBL/GenBank/DDBJ whole genome shotgun (WGS) entry which is preliminary data.</text>
</comment>
<dbReference type="PANTHER" id="PTHR14218">
    <property type="entry name" value="PROTEASE S8 TRIPEPTIDYL PEPTIDASE I CLN2"/>
    <property type="match status" value="1"/>
</dbReference>
<gene>
    <name evidence="9" type="ORF">KDA_07180</name>
</gene>
<evidence type="ECO:0000313" key="10">
    <source>
        <dbReference type="Proteomes" id="UP000287171"/>
    </source>
</evidence>
<dbReference type="PANTHER" id="PTHR14218:SF15">
    <property type="entry name" value="TRIPEPTIDYL-PEPTIDASE 1"/>
    <property type="match status" value="1"/>
</dbReference>
<keyword evidence="4" id="KW-0378">Hydrolase</keyword>
<feature type="domain" description="Peptidase S53" evidence="8">
    <location>
        <begin position="255"/>
        <end position="614"/>
    </location>
</feature>
<dbReference type="GO" id="GO:0046872">
    <property type="term" value="F:metal ion binding"/>
    <property type="evidence" value="ECO:0007669"/>
    <property type="project" value="UniProtKB-KW"/>
</dbReference>
<keyword evidence="5" id="KW-0720">Serine protease</keyword>
<evidence type="ECO:0000256" key="6">
    <source>
        <dbReference type="ARBA" id="ARBA00022837"/>
    </source>
</evidence>
<sequence length="614" mass="66919">MLLMRDTKRYSSCFFIDAHQDVYSCNSFYSFIGGYSYMRWLLDHSPIRIGRIVASLLGLCLVLMPLASCGTTETLKSVPLDLGIPAEALNSKVTGSVPDNTVLHVRITFKVDPKLMQKAQNQKIEPGKPSHLEEFAKQIGIDDGTYQKFKDFFSPQGITLKLSKMRTHLSIDAKASSFAKVLQTKFVTHSYNGRNFYAPDAKKPPMVPQFLLGSIEAVTGLDNYSVQPTHQASFTPATSAKAQQAQADCSPPSQTLLPKEIAHAYGVDQLWNQGLHGENMTVNLVEIDGSMKSDIQNYLDCISFKGKVTPINVDGHPQDVLGESTLDIQMVAGLARSANIKVYQTDGTSNNVDDIWVNVNDELQQIIDDNVNNANSGSTVSISLGAAEEEMSQQDMRAIDQSIQQLTKVEHMTVFVASGDCGAFGSHQYGNLSVSFPASDPWSVAVGGTILQVDGGQARAQETSWSDGSNRSSCKNRWGTGGGLSKVFSQPSWQNQTGVKNNLSNGKRQVPDVSAAAYDLAVYFQGQWGSVGGTSAAAPIWATSLALVNQGLLKQGKSFNPSPQLLYDVAKKNNRAYYDVTQGNNLYYKAAQGWDYTTGLGTPNLNDFYNAMVR</sequence>
<name>A0A402B1L5_9CHLR</name>
<dbReference type="GO" id="GO:0004252">
    <property type="term" value="F:serine-type endopeptidase activity"/>
    <property type="evidence" value="ECO:0007669"/>
    <property type="project" value="InterPro"/>
</dbReference>
<dbReference type="AlphaFoldDB" id="A0A402B1L5"/>
<dbReference type="Pfam" id="PF00082">
    <property type="entry name" value="Peptidase_S8"/>
    <property type="match status" value="1"/>
</dbReference>
<evidence type="ECO:0000256" key="2">
    <source>
        <dbReference type="ARBA" id="ARBA00022670"/>
    </source>
</evidence>
<dbReference type="GO" id="GO:0008240">
    <property type="term" value="F:tripeptidyl-peptidase activity"/>
    <property type="evidence" value="ECO:0007669"/>
    <property type="project" value="TreeGrafter"/>
</dbReference>
<evidence type="ECO:0000313" key="9">
    <source>
        <dbReference type="EMBL" id="GCE25234.1"/>
    </source>
</evidence>
<keyword evidence="7" id="KW-0865">Zymogen</keyword>
<protein>
    <submittedName>
        <fullName evidence="9">Pseudomonapepsin</fullName>
    </submittedName>
</protein>
<organism evidence="9 10">
    <name type="scientific">Dictyobacter alpinus</name>
    <dbReference type="NCBI Taxonomy" id="2014873"/>
    <lineage>
        <taxon>Bacteria</taxon>
        <taxon>Bacillati</taxon>
        <taxon>Chloroflexota</taxon>
        <taxon>Ktedonobacteria</taxon>
        <taxon>Ktedonobacterales</taxon>
        <taxon>Dictyobacteraceae</taxon>
        <taxon>Dictyobacter</taxon>
    </lineage>
</organism>
<dbReference type="Pfam" id="PF09286">
    <property type="entry name" value="Pro-kuma_activ"/>
    <property type="match status" value="1"/>
</dbReference>
<accession>A0A402B1L5</accession>
<dbReference type="CDD" id="cd04056">
    <property type="entry name" value="Peptidases_S53"/>
    <property type="match status" value="1"/>
</dbReference>
<dbReference type="Gene3D" id="3.40.50.200">
    <property type="entry name" value="Peptidase S8/S53 domain"/>
    <property type="match status" value="1"/>
</dbReference>
<dbReference type="GO" id="GO:0006508">
    <property type="term" value="P:proteolysis"/>
    <property type="evidence" value="ECO:0007669"/>
    <property type="project" value="UniProtKB-KW"/>
</dbReference>
<comment type="cofactor">
    <cofactor evidence="1">
        <name>Ca(2+)</name>
        <dbReference type="ChEBI" id="CHEBI:29108"/>
    </cofactor>
</comment>
<dbReference type="SUPFAM" id="SSF52743">
    <property type="entry name" value="Subtilisin-like"/>
    <property type="match status" value="1"/>
</dbReference>
<dbReference type="InterPro" id="IPR000209">
    <property type="entry name" value="Peptidase_S8/S53_dom"/>
</dbReference>
<dbReference type="InterPro" id="IPR030400">
    <property type="entry name" value="Sedolisin_dom"/>
</dbReference>
<dbReference type="Proteomes" id="UP000287171">
    <property type="component" value="Unassembled WGS sequence"/>
</dbReference>
<dbReference type="PROSITE" id="PS51695">
    <property type="entry name" value="SEDOLISIN"/>
    <property type="match status" value="1"/>
</dbReference>
<dbReference type="OrthoDB" id="3480681at2"/>
<keyword evidence="6" id="KW-0106">Calcium</keyword>
<dbReference type="SUPFAM" id="SSF54897">
    <property type="entry name" value="Protease propeptides/inhibitors"/>
    <property type="match status" value="1"/>
</dbReference>
<dbReference type="InterPro" id="IPR036852">
    <property type="entry name" value="Peptidase_S8/S53_dom_sf"/>
</dbReference>
<dbReference type="InterPro" id="IPR050819">
    <property type="entry name" value="Tripeptidyl-peptidase_I"/>
</dbReference>
<evidence type="ECO:0000256" key="7">
    <source>
        <dbReference type="ARBA" id="ARBA00023145"/>
    </source>
</evidence>
<proteinExistence type="predicted"/>
<dbReference type="SMART" id="SM00944">
    <property type="entry name" value="Pro-kuma_activ"/>
    <property type="match status" value="1"/>
</dbReference>
<reference evidence="10" key="1">
    <citation type="submission" date="2018-12" db="EMBL/GenBank/DDBJ databases">
        <title>Tengunoibacter tsumagoiensis gen. nov., sp. nov., Dictyobacter kobayashii sp. nov., D. alpinus sp. nov., and D. joshuensis sp. nov. and description of Dictyobacteraceae fam. nov. within the order Ktedonobacterales isolated from Tengu-no-mugimeshi.</title>
        <authorList>
            <person name="Wang C.M."/>
            <person name="Zheng Y."/>
            <person name="Sakai Y."/>
            <person name="Toyoda A."/>
            <person name="Minakuchi Y."/>
            <person name="Abe K."/>
            <person name="Yokota A."/>
            <person name="Yabe S."/>
        </authorList>
    </citation>
    <scope>NUCLEOTIDE SEQUENCE [LARGE SCALE GENOMIC DNA]</scope>
    <source>
        <strain evidence="10">Uno16</strain>
    </source>
</reference>